<dbReference type="AlphaFoldDB" id="A0A918FDP8"/>
<feature type="domain" description="Carbohydrate kinase FGGY N-terminal" evidence="4">
    <location>
        <begin position="7"/>
        <end position="253"/>
    </location>
</feature>
<organism evidence="6 7">
    <name type="scientific">Agromyces mediolanus</name>
    <name type="common">Corynebacterium mediolanum</name>
    <dbReference type="NCBI Taxonomy" id="41986"/>
    <lineage>
        <taxon>Bacteria</taxon>
        <taxon>Bacillati</taxon>
        <taxon>Actinomycetota</taxon>
        <taxon>Actinomycetes</taxon>
        <taxon>Micrococcales</taxon>
        <taxon>Microbacteriaceae</taxon>
        <taxon>Agromyces</taxon>
    </lineage>
</organism>
<comment type="caution">
    <text evidence="6">The sequence shown here is derived from an EMBL/GenBank/DDBJ whole genome shotgun (WGS) entry which is preliminary data.</text>
</comment>
<keyword evidence="2" id="KW-0808">Transferase</keyword>
<dbReference type="PANTHER" id="PTHR43095:SF3">
    <property type="entry name" value="L-XYLULOSE_3-KETO-L-GULONATE KINASE"/>
    <property type="match status" value="1"/>
</dbReference>
<reference evidence="6" key="2">
    <citation type="submission" date="2020-09" db="EMBL/GenBank/DDBJ databases">
        <authorList>
            <person name="Sun Q."/>
            <person name="Ohkuma M."/>
        </authorList>
    </citation>
    <scope>NUCLEOTIDE SEQUENCE</scope>
    <source>
        <strain evidence="6">JCM 3346</strain>
    </source>
</reference>
<dbReference type="InterPro" id="IPR000577">
    <property type="entry name" value="Carb_kinase_FGGY"/>
</dbReference>
<evidence type="ECO:0000313" key="7">
    <source>
        <dbReference type="Proteomes" id="UP000610303"/>
    </source>
</evidence>
<feature type="domain" description="Carbohydrate kinase FGGY C-terminal" evidence="5">
    <location>
        <begin position="263"/>
        <end position="447"/>
    </location>
</feature>
<dbReference type="EMBL" id="BMRJ01000002">
    <property type="protein sequence ID" value="GGR30549.1"/>
    <property type="molecule type" value="Genomic_DNA"/>
</dbReference>
<dbReference type="Pfam" id="PF02782">
    <property type="entry name" value="FGGY_C"/>
    <property type="match status" value="1"/>
</dbReference>
<dbReference type="PIRSF" id="PIRSF000538">
    <property type="entry name" value="GlpK"/>
    <property type="match status" value="1"/>
</dbReference>
<dbReference type="RefSeq" id="WP_189085743.1">
    <property type="nucleotide sequence ID" value="NZ_BMRJ01000002.1"/>
</dbReference>
<evidence type="ECO:0000256" key="1">
    <source>
        <dbReference type="ARBA" id="ARBA00009156"/>
    </source>
</evidence>
<dbReference type="PANTHER" id="PTHR43095">
    <property type="entry name" value="SUGAR KINASE"/>
    <property type="match status" value="1"/>
</dbReference>
<keyword evidence="3 6" id="KW-0418">Kinase</keyword>
<evidence type="ECO:0000256" key="2">
    <source>
        <dbReference type="ARBA" id="ARBA00022679"/>
    </source>
</evidence>
<dbReference type="GO" id="GO:0005975">
    <property type="term" value="P:carbohydrate metabolic process"/>
    <property type="evidence" value="ECO:0007669"/>
    <property type="project" value="InterPro"/>
</dbReference>
<proteinExistence type="inferred from homology"/>
<keyword evidence="7" id="KW-1185">Reference proteome</keyword>
<accession>A0A918FDP8</accession>
<comment type="similarity">
    <text evidence="1">Belongs to the FGGY kinase family.</text>
</comment>
<evidence type="ECO:0000256" key="3">
    <source>
        <dbReference type="ARBA" id="ARBA00022777"/>
    </source>
</evidence>
<dbReference type="Pfam" id="PF00370">
    <property type="entry name" value="FGGY_N"/>
    <property type="match status" value="1"/>
</dbReference>
<dbReference type="GO" id="GO:0016301">
    <property type="term" value="F:kinase activity"/>
    <property type="evidence" value="ECO:0007669"/>
    <property type="project" value="UniProtKB-KW"/>
</dbReference>
<dbReference type="InterPro" id="IPR018485">
    <property type="entry name" value="FGGY_C"/>
</dbReference>
<dbReference type="InterPro" id="IPR050406">
    <property type="entry name" value="FGGY_Carb_Kinase"/>
</dbReference>
<evidence type="ECO:0000259" key="5">
    <source>
        <dbReference type="Pfam" id="PF02782"/>
    </source>
</evidence>
<reference evidence="6" key="1">
    <citation type="journal article" date="2014" name="Int. J. Syst. Evol. Microbiol.">
        <title>Complete genome sequence of Corynebacterium casei LMG S-19264T (=DSM 44701T), isolated from a smear-ripened cheese.</title>
        <authorList>
            <consortium name="US DOE Joint Genome Institute (JGI-PGF)"/>
            <person name="Walter F."/>
            <person name="Albersmeier A."/>
            <person name="Kalinowski J."/>
            <person name="Ruckert C."/>
        </authorList>
    </citation>
    <scope>NUCLEOTIDE SEQUENCE</scope>
    <source>
        <strain evidence="6">JCM 3346</strain>
    </source>
</reference>
<protein>
    <submittedName>
        <fullName evidence="6">Carbohydrate kinase</fullName>
    </submittedName>
</protein>
<dbReference type="InterPro" id="IPR043129">
    <property type="entry name" value="ATPase_NBD"/>
</dbReference>
<dbReference type="SUPFAM" id="SSF53067">
    <property type="entry name" value="Actin-like ATPase domain"/>
    <property type="match status" value="2"/>
</dbReference>
<name>A0A918FDP8_AGRME</name>
<dbReference type="Gene3D" id="3.30.420.40">
    <property type="match status" value="2"/>
</dbReference>
<evidence type="ECO:0000313" key="6">
    <source>
        <dbReference type="EMBL" id="GGR30549.1"/>
    </source>
</evidence>
<dbReference type="Proteomes" id="UP000610303">
    <property type="component" value="Unassembled WGS sequence"/>
</dbReference>
<gene>
    <name evidence="6" type="ORF">GCM10010196_25770</name>
</gene>
<evidence type="ECO:0000259" key="4">
    <source>
        <dbReference type="Pfam" id="PF00370"/>
    </source>
</evidence>
<sequence length="511" mass="53096">MQRRTPIVLGIDAGTTSVKTVAFRLDGAIAGVARSSVRIERDARGGAEADLDRIWDAAAATITAVLEEVRADDDPEILAVGLTGQGDGAWFVDREGRPVRPAALWLDGRATDRLETWRADGRAAAVQRATGSPLFAGALPLLAEELFEAEPETRERFAHQLNCKDWLRYRLTGEIATDPSEASRTYLDTASGAYSAELVDALGHEHILAGLPEVRDPQSLAGRVTAAAAAQLGLPEGTPVAVGLVDTAAAGVGLGAIGDGQGYAILGTTGFVGVNQPSRAHVRSDAGIVLSTGRGAQVLESMAPMTGTPNLDWVRGTLGLTEDHWSEVERQAAAVPAGSGGVLYLPYGSPSGERAPFLDSAASASWHGMSVTTTPAELLRSGYEGIAFSLRESLDVLGVAGALLVCGGGSESDLLCAILADVTGREIVRQDAPEVGARGVASLALVASGHAEDLASAVAALAPETSVFAPDAERSAVYAEAYGDFLAIRDAMRPHWPALRRLRAASTRLAG</sequence>
<dbReference type="InterPro" id="IPR018484">
    <property type="entry name" value="FGGY_N"/>
</dbReference>